<dbReference type="SMART" id="SM00355">
    <property type="entry name" value="ZnF_C2H2"/>
    <property type="match status" value="1"/>
</dbReference>
<name>A0A081S5S2_9ARCH</name>
<dbReference type="AlphaFoldDB" id="A0A081S5S2"/>
<dbReference type="InterPro" id="IPR013087">
    <property type="entry name" value="Znf_C2H2_type"/>
</dbReference>
<gene>
    <name evidence="2" type="ORF">AAA799E16_01022</name>
</gene>
<dbReference type="PROSITE" id="PS50157">
    <property type="entry name" value="ZINC_FINGER_C2H2_2"/>
    <property type="match status" value="1"/>
</dbReference>
<dbReference type="EMBL" id="JNVL01000012">
    <property type="protein sequence ID" value="KER06275.1"/>
    <property type="molecule type" value="Genomic_DNA"/>
</dbReference>
<evidence type="ECO:0000313" key="3">
    <source>
        <dbReference type="Proteomes" id="UP000028027"/>
    </source>
</evidence>
<feature type="domain" description="C2H2-type" evidence="1">
    <location>
        <begin position="98"/>
        <end position="122"/>
    </location>
</feature>
<dbReference type="PATRIC" id="fig|1502292.3.peg.946"/>
<comment type="caution">
    <text evidence="2">The sequence shown here is derived from an EMBL/GenBank/DDBJ whole genome shotgun (WGS) entry which is preliminary data.</text>
</comment>
<sequence>MLTIDCTDVLSIKHELVVYVSDQVAAIPTLKNNQFTLSTLDDDEKIDTNTVITAIKEFLDSIGEGRNFAVIGNNNMVSITSVSGKVIEREPAQQQEMFSCSHCGFVTQYQVELETHMRIHYL</sequence>
<evidence type="ECO:0000259" key="1">
    <source>
        <dbReference type="PROSITE" id="PS50157"/>
    </source>
</evidence>
<accession>A0A081S5S2</accession>
<proteinExistence type="predicted"/>
<keyword evidence="3" id="KW-1185">Reference proteome</keyword>
<evidence type="ECO:0000313" key="2">
    <source>
        <dbReference type="EMBL" id="KER06275.1"/>
    </source>
</evidence>
<reference evidence="2 3" key="1">
    <citation type="submission" date="2014-06" db="EMBL/GenBank/DDBJ databases">
        <authorList>
            <person name="Ngugi D.K."/>
            <person name="Blom J."/>
            <person name="Alam I."/>
            <person name="Rashid M."/>
            <person name="Ba Alawi W."/>
            <person name="Zhang G."/>
            <person name="Hikmawan T."/>
            <person name="Guan Y."/>
            <person name="Antunes A."/>
            <person name="Siam R."/>
            <person name="Eldorry H."/>
            <person name="Bajic V."/>
            <person name="Stingl U."/>
        </authorList>
    </citation>
    <scope>NUCLEOTIDE SEQUENCE [LARGE SCALE GENOMIC DNA]</scope>
    <source>
        <strain evidence="2">SCGC AAA799-E16</strain>
    </source>
</reference>
<organism evidence="2 3">
    <name type="scientific">Marine Group I thaumarchaeote SCGC AAA799-E16</name>
    <dbReference type="NCBI Taxonomy" id="1502292"/>
    <lineage>
        <taxon>Archaea</taxon>
        <taxon>Nitrososphaerota</taxon>
        <taxon>Marine Group I</taxon>
    </lineage>
</organism>
<dbReference type="Proteomes" id="UP000028027">
    <property type="component" value="Unassembled WGS sequence"/>
</dbReference>
<protein>
    <submittedName>
        <fullName evidence="2">Zinc finger C2H2-type domain-containing protein</fullName>
    </submittedName>
</protein>